<reference evidence="3 4" key="1">
    <citation type="submission" date="2015-09" db="EMBL/GenBank/DDBJ databases">
        <title>Genome sequence of the marine flavobacterium Croceitalea dokdonensis DOKDO 023 that contains proton- and sodium-pumping rhodopsins.</title>
        <authorList>
            <person name="Kwon S.-K."/>
            <person name="Lee H.K."/>
            <person name="Kwak M.-J."/>
            <person name="Kim J.F."/>
        </authorList>
    </citation>
    <scope>NUCLEOTIDE SEQUENCE [LARGE SCALE GENOMIC DNA]</scope>
    <source>
        <strain evidence="3 4">DOKDO 023</strain>
    </source>
</reference>
<dbReference type="STRING" id="1300341.I595_1888"/>
<protein>
    <recommendedName>
        <fullName evidence="2">DUF6265 domain-containing protein</fullName>
    </recommendedName>
</protein>
<feature type="domain" description="DUF6265" evidence="2">
    <location>
        <begin position="38"/>
        <end position="144"/>
    </location>
</feature>
<evidence type="ECO:0000259" key="2">
    <source>
        <dbReference type="Pfam" id="PF19780"/>
    </source>
</evidence>
<evidence type="ECO:0000313" key="4">
    <source>
        <dbReference type="Proteomes" id="UP000050280"/>
    </source>
</evidence>
<dbReference type="AlphaFoldDB" id="A0A0P7A690"/>
<dbReference type="Proteomes" id="UP000050280">
    <property type="component" value="Unassembled WGS sequence"/>
</dbReference>
<name>A0A0P7A690_9FLAO</name>
<feature type="signal peptide" evidence="1">
    <location>
        <begin position="1"/>
        <end position="17"/>
    </location>
</feature>
<dbReference type="InterPro" id="IPR046232">
    <property type="entry name" value="DUF6265"/>
</dbReference>
<dbReference type="OrthoDB" id="7567258at2"/>
<proteinExistence type="predicted"/>
<keyword evidence="1" id="KW-0732">Signal</keyword>
<dbReference type="RefSeq" id="WP_054559003.1">
    <property type="nucleotide sequence ID" value="NZ_LDJX01000003.1"/>
</dbReference>
<accession>A0A0P7A690</accession>
<sequence length="163" mass="18473">MKLLMLGALLLSQLCLGQNTLQLAKGQESPKAHLDLVSFMEGRWVGTAFGGETEEIWSPPAAGSMMFVFKHILDGKVNFYEIGHIRKRNNSLVFELKHFGADLKGWEAKDEVQQFPFIKAEGNRVYFEGFTFEKVNESEINIYGRMGNEDGTTSEMVFHYNKA</sequence>
<dbReference type="EMBL" id="LDJX01000003">
    <property type="protein sequence ID" value="KPM32238.1"/>
    <property type="molecule type" value="Genomic_DNA"/>
</dbReference>
<evidence type="ECO:0000256" key="1">
    <source>
        <dbReference type="SAM" id="SignalP"/>
    </source>
</evidence>
<evidence type="ECO:0000313" key="3">
    <source>
        <dbReference type="EMBL" id="KPM32238.1"/>
    </source>
</evidence>
<organism evidence="3 4">
    <name type="scientific">Croceitalea dokdonensis DOKDO 023</name>
    <dbReference type="NCBI Taxonomy" id="1300341"/>
    <lineage>
        <taxon>Bacteria</taxon>
        <taxon>Pseudomonadati</taxon>
        <taxon>Bacteroidota</taxon>
        <taxon>Flavobacteriia</taxon>
        <taxon>Flavobacteriales</taxon>
        <taxon>Flavobacteriaceae</taxon>
        <taxon>Croceitalea</taxon>
    </lineage>
</organism>
<gene>
    <name evidence="3" type="ORF">I595_1888</name>
</gene>
<comment type="caution">
    <text evidence="3">The sequence shown here is derived from an EMBL/GenBank/DDBJ whole genome shotgun (WGS) entry which is preliminary data.</text>
</comment>
<keyword evidence="4" id="KW-1185">Reference proteome</keyword>
<dbReference type="Pfam" id="PF19780">
    <property type="entry name" value="DUF6265"/>
    <property type="match status" value="1"/>
</dbReference>
<feature type="chain" id="PRO_5006134649" description="DUF6265 domain-containing protein" evidence="1">
    <location>
        <begin position="18"/>
        <end position="163"/>
    </location>
</feature>